<evidence type="ECO:0000313" key="2">
    <source>
        <dbReference type="Proteomes" id="UP001054945"/>
    </source>
</evidence>
<keyword evidence="2" id="KW-1185">Reference proteome</keyword>
<dbReference type="EMBL" id="BPLR01016954">
    <property type="protein sequence ID" value="GIY87579.1"/>
    <property type="molecule type" value="Genomic_DNA"/>
</dbReference>
<dbReference type="AlphaFoldDB" id="A0AAV4WZ99"/>
<accession>A0AAV4WZ99</accession>
<dbReference type="Proteomes" id="UP001054945">
    <property type="component" value="Unassembled WGS sequence"/>
</dbReference>
<organism evidence="1 2">
    <name type="scientific">Caerostris extrusa</name>
    <name type="common">Bark spider</name>
    <name type="synonym">Caerostris bankana</name>
    <dbReference type="NCBI Taxonomy" id="172846"/>
    <lineage>
        <taxon>Eukaryota</taxon>
        <taxon>Metazoa</taxon>
        <taxon>Ecdysozoa</taxon>
        <taxon>Arthropoda</taxon>
        <taxon>Chelicerata</taxon>
        <taxon>Arachnida</taxon>
        <taxon>Araneae</taxon>
        <taxon>Araneomorphae</taxon>
        <taxon>Entelegynae</taxon>
        <taxon>Araneoidea</taxon>
        <taxon>Araneidae</taxon>
        <taxon>Caerostris</taxon>
    </lineage>
</organism>
<comment type="caution">
    <text evidence="1">The sequence shown here is derived from an EMBL/GenBank/DDBJ whole genome shotgun (WGS) entry which is preliminary data.</text>
</comment>
<reference evidence="1 2" key="1">
    <citation type="submission" date="2021-06" db="EMBL/GenBank/DDBJ databases">
        <title>Caerostris extrusa draft genome.</title>
        <authorList>
            <person name="Kono N."/>
            <person name="Arakawa K."/>
        </authorList>
    </citation>
    <scope>NUCLEOTIDE SEQUENCE [LARGE SCALE GENOMIC DNA]</scope>
</reference>
<sequence>MVSRDNKSSTVYKSSTTHPLQYIAFKLDVPPPVSHLIYVNNTTIIHLCQCVKDYETSMSIFSQSPIHLYQCVKETLGSVQKLKNNEVSIVNGFKETTRVPLCTKVPRLIHCNI</sequence>
<protein>
    <submittedName>
        <fullName evidence="1">Uncharacterized protein</fullName>
    </submittedName>
</protein>
<proteinExistence type="predicted"/>
<evidence type="ECO:0000313" key="1">
    <source>
        <dbReference type="EMBL" id="GIY87579.1"/>
    </source>
</evidence>
<gene>
    <name evidence="1" type="ORF">CEXT_298271</name>
</gene>
<name>A0AAV4WZ99_CAEEX</name>